<gene>
    <name evidence="1" type="ORF">PV09_02793</name>
</gene>
<dbReference type="InParanoid" id="A0A0D2AID6"/>
<dbReference type="VEuPathDB" id="FungiDB:PV09_02793"/>
<organism evidence="1 2">
    <name type="scientific">Verruconis gallopava</name>
    <dbReference type="NCBI Taxonomy" id="253628"/>
    <lineage>
        <taxon>Eukaryota</taxon>
        <taxon>Fungi</taxon>
        <taxon>Dikarya</taxon>
        <taxon>Ascomycota</taxon>
        <taxon>Pezizomycotina</taxon>
        <taxon>Dothideomycetes</taxon>
        <taxon>Pleosporomycetidae</taxon>
        <taxon>Venturiales</taxon>
        <taxon>Sympoventuriaceae</taxon>
        <taxon>Verruconis</taxon>
    </lineage>
</organism>
<dbReference type="Proteomes" id="UP000053259">
    <property type="component" value="Unassembled WGS sequence"/>
</dbReference>
<proteinExistence type="predicted"/>
<dbReference type="InterPro" id="IPR029063">
    <property type="entry name" value="SAM-dependent_MTases_sf"/>
</dbReference>
<sequence>MLSSLLRTIPKRTSFEPEPEDYFQASLGLIFTDDLQNTHGDADTFVRYRSNGYGDLDISVADPQAASERSKFAHHLWNAGVLMGELVGGRRKQGQNPPADDDDDWGRRKFLDGALWWLSEEEEKMWNVQGETVIELGAGAGLGGIMSALAGAKEVAITDYPAESILNTLRTNVSKAVPENVRGAVVVAGHKWGDVASPFAASHRGRFTHVLAADTLWLASEHDALVCSMLHFLAPHPAARIHVIAGFHTGRAKLAAFFEDAVPNAGLEIERIFEMDADGRRRPWQPGAPDEPVGERKKWLVVASLRRGPAMNGNER</sequence>
<evidence type="ECO:0000313" key="1">
    <source>
        <dbReference type="EMBL" id="KIW06330.1"/>
    </source>
</evidence>
<dbReference type="EMBL" id="KN847535">
    <property type="protein sequence ID" value="KIW06330.1"/>
    <property type="molecule type" value="Genomic_DNA"/>
</dbReference>
<accession>A0A0D2AID6</accession>
<dbReference type="GO" id="GO:0005737">
    <property type="term" value="C:cytoplasm"/>
    <property type="evidence" value="ECO:0007669"/>
    <property type="project" value="TreeGrafter"/>
</dbReference>
<reference evidence="1 2" key="1">
    <citation type="submission" date="2015-01" db="EMBL/GenBank/DDBJ databases">
        <title>The Genome Sequence of Ochroconis gallopava CBS43764.</title>
        <authorList>
            <consortium name="The Broad Institute Genomics Platform"/>
            <person name="Cuomo C."/>
            <person name="de Hoog S."/>
            <person name="Gorbushina A."/>
            <person name="Stielow B."/>
            <person name="Teixiera M."/>
            <person name="Abouelleil A."/>
            <person name="Chapman S.B."/>
            <person name="Priest M."/>
            <person name="Young S.K."/>
            <person name="Wortman J."/>
            <person name="Nusbaum C."/>
            <person name="Birren B."/>
        </authorList>
    </citation>
    <scope>NUCLEOTIDE SEQUENCE [LARGE SCALE GENOMIC DNA]</scope>
    <source>
        <strain evidence="1 2">CBS 43764</strain>
    </source>
</reference>
<dbReference type="SUPFAM" id="SSF53335">
    <property type="entry name" value="S-adenosyl-L-methionine-dependent methyltransferases"/>
    <property type="match status" value="1"/>
</dbReference>
<name>A0A0D2AID6_9PEZI</name>
<dbReference type="HOGENOM" id="CLU_032409_2_1_1"/>
<dbReference type="GO" id="GO:0008757">
    <property type="term" value="F:S-adenosylmethionine-dependent methyltransferase activity"/>
    <property type="evidence" value="ECO:0007669"/>
    <property type="project" value="UniProtKB-ARBA"/>
</dbReference>
<dbReference type="GeneID" id="27310766"/>
<dbReference type="Pfam" id="PF10294">
    <property type="entry name" value="Methyltransf_16"/>
    <property type="match status" value="1"/>
</dbReference>
<evidence type="ECO:0008006" key="3">
    <source>
        <dbReference type="Google" id="ProtNLM"/>
    </source>
</evidence>
<dbReference type="PANTHER" id="PTHR14614:SF104">
    <property type="entry name" value="N-METHYLTRANSFERASE, PUTATIVE (AFU_ORTHOLOGUE AFUA_1G17750)-RELATED"/>
    <property type="match status" value="1"/>
</dbReference>
<keyword evidence="2" id="KW-1185">Reference proteome</keyword>
<dbReference type="PANTHER" id="PTHR14614">
    <property type="entry name" value="HEPATOCELLULAR CARCINOMA-ASSOCIATED ANTIGEN"/>
    <property type="match status" value="1"/>
</dbReference>
<protein>
    <recommendedName>
        <fullName evidence="3">Nicotinamide N-methyltransferase</fullName>
    </recommendedName>
</protein>
<evidence type="ECO:0000313" key="2">
    <source>
        <dbReference type="Proteomes" id="UP000053259"/>
    </source>
</evidence>
<dbReference type="InterPro" id="IPR019410">
    <property type="entry name" value="Methyltransf_16"/>
</dbReference>
<dbReference type="AlphaFoldDB" id="A0A0D2AID6"/>
<dbReference type="OrthoDB" id="407325at2759"/>
<dbReference type="RefSeq" id="XP_016216199.1">
    <property type="nucleotide sequence ID" value="XM_016355893.1"/>
</dbReference>
<dbReference type="Gene3D" id="3.40.50.150">
    <property type="entry name" value="Vaccinia Virus protein VP39"/>
    <property type="match status" value="1"/>
</dbReference>